<feature type="active site" description="Proton acceptor" evidence="2">
    <location>
        <position position="185"/>
    </location>
</feature>
<dbReference type="InterPro" id="IPR015422">
    <property type="entry name" value="PyrdxlP-dep_Trfase_small"/>
</dbReference>
<name>A0A6L5K075_RHOTE</name>
<dbReference type="PANTHER" id="PTHR30244:SF34">
    <property type="entry name" value="DTDP-4-AMINO-4,6-DIDEOXYGALACTOSE TRANSAMINASE"/>
    <property type="match status" value="1"/>
</dbReference>
<comment type="similarity">
    <text evidence="1 4">Belongs to the DegT/DnrJ/EryC1 family.</text>
</comment>
<dbReference type="SUPFAM" id="SSF53383">
    <property type="entry name" value="PLP-dependent transferases"/>
    <property type="match status" value="1"/>
</dbReference>
<dbReference type="EMBL" id="WIXJ01000018">
    <property type="protein sequence ID" value="MQY52751.1"/>
    <property type="molecule type" value="Genomic_DNA"/>
</dbReference>
<dbReference type="InterPro" id="IPR000653">
    <property type="entry name" value="DegT/StrS_aminotransferase"/>
</dbReference>
<evidence type="ECO:0000256" key="1">
    <source>
        <dbReference type="ARBA" id="ARBA00037999"/>
    </source>
</evidence>
<dbReference type="InterPro" id="IPR015421">
    <property type="entry name" value="PyrdxlP-dep_Trfase_major"/>
</dbReference>
<dbReference type="Proteomes" id="UP000480275">
    <property type="component" value="Unassembled WGS sequence"/>
</dbReference>
<dbReference type="AlphaFoldDB" id="A0A6L5K075"/>
<dbReference type="CDD" id="cd00616">
    <property type="entry name" value="AHBA_syn"/>
    <property type="match status" value="1"/>
</dbReference>
<evidence type="ECO:0000256" key="3">
    <source>
        <dbReference type="PIRSR" id="PIRSR000390-2"/>
    </source>
</evidence>
<sequence>MLNTPFSPWPSFTIEEADSVRDVLLSNRVNYWTGQECRELEREFAAWCGVDHAIALANGTLALDVALKALGVGPGDEVVVTPRTFIASVSCVVNAGAVPVFADVEPDSGNISARTIAKVLTPRTRAVICVHLAGWPCDMDPIMALAGEHGLKVIEDCAQAHGARYKGRSVGAIGHVGAWSFCQDKIMTTGGEGGMVTTNDKALWSAMWSFKDHGKSYEAVYERQHPPGFRWLHESFGTNWRMLEMQAVIGRIQLRRLADWTVQRNANAAALAEVCARFPAIHVPAFRCKPGCLANCAADSGCVHAQYKFYAYVQREKLAAGWTRDRIVDEVNRLGVPCYQGSCSEVYLERAFDGTAWRPAQPLPVARRLGQASLMFLIHPTLTEAEIAKTCAVLDLVLKQASV</sequence>
<evidence type="ECO:0000313" key="6">
    <source>
        <dbReference type="Proteomes" id="UP000480275"/>
    </source>
</evidence>
<evidence type="ECO:0000256" key="2">
    <source>
        <dbReference type="PIRSR" id="PIRSR000390-1"/>
    </source>
</evidence>
<dbReference type="Pfam" id="PF01041">
    <property type="entry name" value="DegT_DnrJ_EryC1"/>
    <property type="match status" value="1"/>
</dbReference>
<dbReference type="GO" id="GO:0008483">
    <property type="term" value="F:transaminase activity"/>
    <property type="evidence" value="ECO:0007669"/>
    <property type="project" value="UniProtKB-KW"/>
</dbReference>
<evidence type="ECO:0000313" key="5">
    <source>
        <dbReference type="EMBL" id="MQY52751.1"/>
    </source>
</evidence>
<accession>A0A6L5K075</accession>
<gene>
    <name evidence="5" type="ORF">GHK24_13325</name>
</gene>
<dbReference type="GO" id="GO:0030170">
    <property type="term" value="F:pyridoxal phosphate binding"/>
    <property type="evidence" value="ECO:0007669"/>
    <property type="project" value="TreeGrafter"/>
</dbReference>
<keyword evidence="5" id="KW-0032">Aminotransferase</keyword>
<keyword evidence="5" id="KW-0808">Transferase</keyword>
<protein>
    <submittedName>
        <fullName evidence="5">Aminotransferase</fullName>
    </submittedName>
</protein>
<organism evidence="5 6">
    <name type="scientific">Rhodocyclus tenuis</name>
    <name type="common">Rhodospirillum tenue</name>
    <dbReference type="NCBI Taxonomy" id="1066"/>
    <lineage>
        <taxon>Bacteria</taxon>
        <taxon>Pseudomonadati</taxon>
        <taxon>Pseudomonadota</taxon>
        <taxon>Betaproteobacteria</taxon>
        <taxon>Rhodocyclales</taxon>
        <taxon>Rhodocyclaceae</taxon>
        <taxon>Rhodocyclus</taxon>
    </lineage>
</organism>
<evidence type="ECO:0000256" key="4">
    <source>
        <dbReference type="RuleBase" id="RU004508"/>
    </source>
</evidence>
<dbReference type="GO" id="GO:0000271">
    <property type="term" value="P:polysaccharide biosynthetic process"/>
    <property type="evidence" value="ECO:0007669"/>
    <property type="project" value="TreeGrafter"/>
</dbReference>
<dbReference type="PIRSF" id="PIRSF000390">
    <property type="entry name" value="PLP_StrS"/>
    <property type="match status" value="1"/>
</dbReference>
<keyword evidence="3 4" id="KW-0663">Pyridoxal phosphate</keyword>
<comment type="caution">
    <text evidence="5">The sequence shown here is derived from an EMBL/GenBank/DDBJ whole genome shotgun (WGS) entry which is preliminary data.</text>
</comment>
<proteinExistence type="inferred from homology"/>
<dbReference type="PANTHER" id="PTHR30244">
    <property type="entry name" value="TRANSAMINASE"/>
    <property type="match status" value="1"/>
</dbReference>
<reference evidence="5 6" key="1">
    <citation type="submission" date="2019-10" db="EMBL/GenBank/DDBJ databases">
        <title>Whole-genome sequence of the purple nonsulfur photosynthetic bacterium Rhodocyclus tenuis.</title>
        <authorList>
            <person name="Kyndt J.A."/>
            <person name="Meyer T.E."/>
        </authorList>
    </citation>
    <scope>NUCLEOTIDE SEQUENCE [LARGE SCALE GENOMIC DNA]</scope>
    <source>
        <strain evidence="5 6">DSM 110</strain>
    </source>
</reference>
<dbReference type="Gene3D" id="3.90.1150.10">
    <property type="entry name" value="Aspartate Aminotransferase, domain 1"/>
    <property type="match status" value="1"/>
</dbReference>
<feature type="modified residue" description="N6-(pyridoxal phosphate)lysine" evidence="3">
    <location>
        <position position="185"/>
    </location>
</feature>
<dbReference type="Gene3D" id="3.40.640.10">
    <property type="entry name" value="Type I PLP-dependent aspartate aminotransferase-like (Major domain)"/>
    <property type="match status" value="1"/>
</dbReference>
<dbReference type="InterPro" id="IPR015424">
    <property type="entry name" value="PyrdxlP-dep_Trfase"/>
</dbReference>